<feature type="transmembrane region" description="Helical" evidence="2">
    <location>
        <begin position="362"/>
        <end position="382"/>
    </location>
</feature>
<sequence length="383" mass="41993">MSEPANDPPMVTRPPEVAPPVPKRPRPGFWEALVWCLLFLAGQVFGAVAGMGVVFIAYALAEPEPVRFMLDQLEGFSKASDAKAQDDRPPVPFEIGRAVAWGMLSAQFVSLGMIALVLPRRIGPDWKRQLGVRRPSGLHVLLVLMIVPGFVLFADVIQTVFVWATDLKPPATMRALNGIFRQFPWPLTVLAVALGPGVVEEFWFRGFLGRGLSARYGLGAGVLLTSLFFAVAHLDPSQLLTFALMGAYLHFVYRATRSIWPSILLHAMNNGIAVLLLLVLPPEKLEQPTPVIVPLASLSLLIFGSVALWTNRARVERIAADDPTRWDGWESDEGTWKAEYPGISTPAPESGLRLGYGAVSPVALGFTFASFSVLLYLCYRYVI</sequence>
<evidence type="ECO:0000313" key="5">
    <source>
        <dbReference type="Proteomes" id="UP000503447"/>
    </source>
</evidence>
<dbReference type="PANTHER" id="PTHR36435:SF1">
    <property type="entry name" value="CAAX AMINO TERMINAL PROTEASE FAMILY PROTEIN"/>
    <property type="match status" value="1"/>
</dbReference>
<feature type="transmembrane region" description="Helical" evidence="2">
    <location>
        <begin position="98"/>
        <end position="118"/>
    </location>
</feature>
<dbReference type="GO" id="GO:0004175">
    <property type="term" value="F:endopeptidase activity"/>
    <property type="evidence" value="ECO:0007669"/>
    <property type="project" value="UniProtKB-ARBA"/>
</dbReference>
<feature type="domain" description="CAAX prenyl protease 2/Lysostaphin resistance protein A-like" evidence="3">
    <location>
        <begin position="185"/>
        <end position="271"/>
    </location>
</feature>
<dbReference type="PANTHER" id="PTHR36435">
    <property type="entry name" value="SLR1288 PROTEIN"/>
    <property type="match status" value="1"/>
</dbReference>
<keyword evidence="2" id="KW-0812">Transmembrane</keyword>
<dbReference type="AlphaFoldDB" id="A0A6M5Z1N9"/>
<feature type="region of interest" description="Disordered" evidence="1">
    <location>
        <begin position="1"/>
        <end position="22"/>
    </location>
</feature>
<dbReference type="Proteomes" id="UP000503447">
    <property type="component" value="Chromosome"/>
</dbReference>
<keyword evidence="2" id="KW-1133">Transmembrane helix</keyword>
<name>A0A6M5Z1N9_9BACT</name>
<protein>
    <recommendedName>
        <fullName evidence="3">CAAX prenyl protease 2/Lysostaphin resistance protein A-like domain-containing protein</fullName>
    </recommendedName>
</protein>
<accession>A0A6M5Z1N9</accession>
<organism evidence="4 5">
    <name type="scientific">Frigoriglobus tundricola</name>
    <dbReference type="NCBI Taxonomy" id="2774151"/>
    <lineage>
        <taxon>Bacteria</taxon>
        <taxon>Pseudomonadati</taxon>
        <taxon>Planctomycetota</taxon>
        <taxon>Planctomycetia</taxon>
        <taxon>Gemmatales</taxon>
        <taxon>Gemmataceae</taxon>
        <taxon>Frigoriglobus</taxon>
    </lineage>
</organism>
<keyword evidence="2" id="KW-0472">Membrane</keyword>
<feature type="transmembrane region" description="Helical" evidence="2">
    <location>
        <begin position="138"/>
        <end position="163"/>
    </location>
</feature>
<feature type="transmembrane region" description="Helical" evidence="2">
    <location>
        <begin position="32"/>
        <end position="61"/>
    </location>
</feature>
<evidence type="ECO:0000256" key="2">
    <source>
        <dbReference type="SAM" id="Phobius"/>
    </source>
</evidence>
<feature type="transmembrane region" description="Helical" evidence="2">
    <location>
        <begin position="292"/>
        <end position="310"/>
    </location>
</feature>
<dbReference type="Pfam" id="PF02517">
    <property type="entry name" value="Rce1-like"/>
    <property type="match status" value="1"/>
</dbReference>
<proteinExistence type="predicted"/>
<feature type="transmembrane region" description="Helical" evidence="2">
    <location>
        <begin position="263"/>
        <end position="280"/>
    </location>
</feature>
<evidence type="ECO:0000259" key="3">
    <source>
        <dbReference type="Pfam" id="PF02517"/>
    </source>
</evidence>
<evidence type="ECO:0000256" key="1">
    <source>
        <dbReference type="SAM" id="MobiDB-lite"/>
    </source>
</evidence>
<dbReference type="KEGG" id="ftj:FTUN_6949"/>
<evidence type="ECO:0000313" key="4">
    <source>
        <dbReference type="EMBL" id="QJW99341.1"/>
    </source>
</evidence>
<dbReference type="InterPro" id="IPR003675">
    <property type="entry name" value="Rce1/LyrA-like_dom"/>
</dbReference>
<dbReference type="InterPro" id="IPR052710">
    <property type="entry name" value="CAAX_protease"/>
</dbReference>
<feature type="transmembrane region" description="Helical" evidence="2">
    <location>
        <begin position="216"/>
        <end position="233"/>
    </location>
</feature>
<reference evidence="5" key="1">
    <citation type="submission" date="2020-05" db="EMBL/GenBank/DDBJ databases">
        <title>Frigoriglobus tundricola gen. nov., sp. nov., a psychrotolerant cellulolytic planctomycete of the family Gemmataceae with two divergent copies of 16S rRNA gene.</title>
        <authorList>
            <person name="Kulichevskaya I.S."/>
            <person name="Ivanova A.A."/>
            <person name="Naumoff D.G."/>
            <person name="Beletsky A.V."/>
            <person name="Rijpstra W.I.C."/>
            <person name="Sinninghe Damste J.S."/>
            <person name="Mardanov A.V."/>
            <person name="Ravin N.V."/>
            <person name="Dedysh S.N."/>
        </authorList>
    </citation>
    <scope>NUCLEOTIDE SEQUENCE [LARGE SCALE GENOMIC DNA]</scope>
    <source>
        <strain evidence="5">PL17</strain>
    </source>
</reference>
<gene>
    <name evidence="4" type="ORF">FTUN_6949</name>
</gene>
<dbReference type="RefSeq" id="WP_171474324.1">
    <property type="nucleotide sequence ID" value="NZ_CP053452.2"/>
</dbReference>
<feature type="transmembrane region" description="Helical" evidence="2">
    <location>
        <begin position="183"/>
        <end position="204"/>
    </location>
</feature>
<dbReference type="EMBL" id="CP053452">
    <property type="protein sequence ID" value="QJW99341.1"/>
    <property type="molecule type" value="Genomic_DNA"/>
</dbReference>
<dbReference type="GO" id="GO:0080120">
    <property type="term" value="P:CAAX-box protein maturation"/>
    <property type="evidence" value="ECO:0007669"/>
    <property type="project" value="UniProtKB-ARBA"/>
</dbReference>
<keyword evidence="5" id="KW-1185">Reference proteome</keyword>